<evidence type="ECO:0000256" key="1">
    <source>
        <dbReference type="SAM" id="Phobius"/>
    </source>
</evidence>
<dbReference type="EMBL" id="JBBDGL010000001">
    <property type="protein sequence ID" value="MEJ1154546.1"/>
    <property type="molecule type" value="Genomic_DNA"/>
</dbReference>
<reference evidence="2 3" key="1">
    <citation type="submission" date="2024-02" db="EMBL/GenBank/DDBJ databases">
        <authorList>
            <person name="Saticioglu I.B."/>
        </authorList>
    </citation>
    <scope>NUCLEOTIDE SEQUENCE [LARGE SCALE GENOMIC DNA]</scope>
    <source>
        <strain evidence="2 3">Mu-86</strain>
    </source>
</reference>
<protein>
    <submittedName>
        <fullName evidence="2">DUF624 domain-containing protein</fullName>
    </submittedName>
</protein>
<gene>
    <name evidence="2" type="ORF">WDU96_02900</name>
</gene>
<name>A0ABU8LQT7_9MICO</name>
<feature type="transmembrane region" description="Helical" evidence="1">
    <location>
        <begin position="168"/>
        <end position="192"/>
    </location>
</feature>
<feature type="transmembrane region" description="Helical" evidence="1">
    <location>
        <begin position="29"/>
        <end position="54"/>
    </location>
</feature>
<keyword evidence="3" id="KW-1185">Reference proteome</keyword>
<dbReference type="RefSeq" id="WP_337336982.1">
    <property type="nucleotide sequence ID" value="NZ_JBBDGL010000001.1"/>
</dbReference>
<organism evidence="2 3">
    <name type="scientific">Microbacterium marmarense</name>
    <dbReference type="NCBI Taxonomy" id="3122051"/>
    <lineage>
        <taxon>Bacteria</taxon>
        <taxon>Bacillati</taxon>
        <taxon>Actinomycetota</taxon>
        <taxon>Actinomycetes</taxon>
        <taxon>Micrococcales</taxon>
        <taxon>Microbacteriaceae</taxon>
        <taxon>Microbacterium</taxon>
    </lineage>
</organism>
<dbReference type="InterPro" id="IPR006938">
    <property type="entry name" value="DUF624"/>
</dbReference>
<sequence>MTMVRARPPARKTRWESSLLSALATPANIVLGGIAAFLLALAIITALPAMIALARALTRWMRDKDDAVFTNTFREFASTWRRSLPLGVFAAFVTFVLAADVFFLLVQMTTGSSTLAIVFAAAAVPIGVLFLLMLLAVPVAASRLPDETRREWLNEVGSMLLRHPGRSLAMLVLGVAITVGCVLLPTLIPFVALSLPVYAGLRVWGYQHDTPTSE</sequence>
<keyword evidence="1" id="KW-0812">Transmembrane</keyword>
<comment type="caution">
    <text evidence="2">The sequence shown here is derived from an EMBL/GenBank/DDBJ whole genome shotgun (WGS) entry which is preliminary data.</text>
</comment>
<evidence type="ECO:0000313" key="2">
    <source>
        <dbReference type="EMBL" id="MEJ1154546.1"/>
    </source>
</evidence>
<accession>A0ABU8LQT7</accession>
<keyword evidence="1" id="KW-0472">Membrane</keyword>
<feature type="transmembrane region" description="Helical" evidence="1">
    <location>
        <begin position="117"/>
        <end position="141"/>
    </location>
</feature>
<proteinExistence type="predicted"/>
<dbReference type="Pfam" id="PF04854">
    <property type="entry name" value="DUF624"/>
    <property type="match status" value="1"/>
</dbReference>
<dbReference type="Proteomes" id="UP001368654">
    <property type="component" value="Unassembled WGS sequence"/>
</dbReference>
<keyword evidence="1" id="KW-1133">Transmembrane helix</keyword>
<feature type="transmembrane region" description="Helical" evidence="1">
    <location>
        <begin position="84"/>
        <end position="105"/>
    </location>
</feature>
<evidence type="ECO:0000313" key="3">
    <source>
        <dbReference type="Proteomes" id="UP001368654"/>
    </source>
</evidence>